<dbReference type="Proteomes" id="UP000011777">
    <property type="component" value="Unassembled WGS sequence"/>
</dbReference>
<evidence type="ECO:0008006" key="13">
    <source>
        <dbReference type="Google" id="ProtNLM"/>
    </source>
</evidence>
<dbReference type="InterPro" id="IPR029044">
    <property type="entry name" value="Nucleotide-diphossugar_trans"/>
</dbReference>
<keyword evidence="7" id="KW-1133">Transmembrane helix</keyword>
<evidence type="ECO:0000256" key="8">
    <source>
        <dbReference type="ARBA" id="ARBA00023034"/>
    </source>
</evidence>
<dbReference type="PANTHER" id="PTHR31646">
    <property type="entry name" value="ALPHA-1,2-MANNOSYLTRANSFERASE MNN2"/>
    <property type="match status" value="1"/>
</dbReference>
<comment type="similarity">
    <text evidence="3">Belongs to the MNN1/MNT family.</text>
</comment>
<evidence type="ECO:0000256" key="4">
    <source>
        <dbReference type="ARBA" id="ARBA00022679"/>
    </source>
</evidence>
<evidence type="ECO:0000256" key="2">
    <source>
        <dbReference type="ARBA" id="ARBA00004922"/>
    </source>
</evidence>
<keyword evidence="12" id="KW-1185">Reference proteome</keyword>
<evidence type="ECO:0000313" key="11">
    <source>
        <dbReference type="EMBL" id="EMG49806.1"/>
    </source>
</evidence>
<name>M3IT89_CANMX</name>
<evidence type="ECO:0000256" key="7">
    <source>
        <dbReference type="ARBA" id="ARBA00022989"/>
    </source>
</evidence>
<dbReference type="GO" id="GO:0046354">
    <property type="term" value="P:mannan biosynthetic process"/>
    <property type="evidence" value="ECO:0007669"/>
    <property type="project" value="UniProtKB-ARBA"/>
</dbReference>
<dbReference type="InterPro" id="IPR022751">
    <property type="entry name" value="Alpha_mannosyltransferase"/>
</dbReference>
<keyword evidence="5" id="KW-0812">Transmembrane</keyword>
<keyword evidence="9" id="KW-0472">Membrane</keyword>
<evidence type="ECO:0000256" key="6">
    <source>
        <dbReference type="ARBA" id="ARBA00022968"/>
    </source>
</evidence>
<evidence type="ECO:0000256" key="3">
    <source>
        <dbReference type="ARBA" id="ARBA00009105"/>
    </source>
</evidence>
<comment type="subcellular location">
    <subcellularLocation>
        <location evidence="1">Golgi apparatus membrane</location>
        <topology evidence="1">Single-pass type II membrane protein</topology>
    </subcellularLocation>
</comment>
<evidence type="ECO:0000256" key="10">
    <source>
        <dbReference type="SAM" id="MobiDB-lite"/>
    </source>
</evidence>
<dbReference type="AlphaFoldDB" id="M3IT89"/>
<dbReference type="EMBL" id="AOGT01000491">
    <property type="protein sequence ID" value="EMG49806.1"/>
    <property type="molecule type" value="Genomic_DNA"/>
</dbReference>
<evidence type="ECO:0000256" key="9">
    <source>
        <dbReference type="ARBA" id="ARBA00023136"/>
    </source>
</evidence>
<dbReference type="eggNOG" id="ENOG502RGFY">
    <property type="taxonomic scope" value="Eukaryota"/>
</dbReference>
<keyword evidence="4" id="KW-0808">Transferase</keyword>
<organism evidence="11 12">
    <name type="scientific">Candida maltosa (strain Xu316)</name>
    <name type="common">Yeast</name>
    <dbReference type="NCBI Taxonomy" id="1245528"/>
    <lineage>
        <taxon>Eukaryota</taxon>
        <taxon>Fungi</taxon>
        <taxon>Dikarya</taxon>
        <taxon>Ascomycota</taxon>
        <taxon>Saccharomycotina</taxon>
        <taxon>Pichiomycetes</taxon>
        <taxon>Debaryomycetaceae</taxon>
        <taxon>Candida/Lodderomyces clade</taxon>
        <taxon>Candida</taxon>
    </lineage>
</organism>
<evidence type="ECO:0000256" key="1">
    <source>
        <dbReference type="ARBA" id="ARBA00004323"/>
    </source>
</evidence>
<dbReference type="SUPFAM" id="SSF53448">
    <property type="entry name" value="Nucleotide-diphospho-sugar transferases"/>
    <property type="match status" value="1"/>
</dbReference>
<keyword evidence="6" id="KW-0735">Signal-anchor</keyword>
<reference evidence="11 12" key="1">
    <citation type="submission" date="2013-02" db="EMBL/GenBank/DDBJ databases">
        <title>Genome sequence of Candida maltosa Xu316, a potential industrial strain for xylitol and ethanol production.</title>
        <authorList>
            <person name="Yu J."/>
            <person name="Wang Q."/>
            <person name="Geng X."/>
            <person name="Bao W."/>
            <person name="He P."/>
            <person name="Cai J."/>
        </authorList>
    </citation>
    <scope>NUCLEOTIDE SEQUENCE [LARGE SCALE GENOMIC DNA]</scope>
    <source>
        <strain evidence="12">Xu316</strain>
    </source>
</reference>
<dbReference type="UniPathway" id="UPA00378"/>
<evidence type="ECO:0000256" key="5">
    <source>
        <dbReference type="ARBA" id="ARBA00022692"/>
    </source>
</evidence>
<sequence>MISKQKIRVLLAIATLLLIYHFIVSSNVTSTDLQNALNFSSSSESSPKEKPNVGNRPVSNNRFDNPPDEVIGKSNPQNAAVPIDNDASDSKEETPAKEKPAAPAETIPKNGKITDYTIFFDKLENYAMKEPSIKKKYKTEHAKELFSNHDSFLFSKEYLENVLDIPDKTLEELKDSHHRYVSEHIPELLKEVKTFGNLLPSDDEWDSYKGSSGYVLVGGGRFTWLSFLVIKQLRATGAKLPIELFIATESDYEPEFCDKVLPKYNARCNVFDSNLADNLKERFDLGGYQYKMLALLSSKFENVLYLDSDNFPTKNVDYLFESDLYKENNLLLWPDAWARTTNPKYYDIAEVIVKENKLTYSKYDEKQAGGKDKLKPLSEYTFKDSWYHDFEGALPDPTSETGMFMVNKSSHLKTLLLCLYYNVFGPNYYYPLMTQGSAGEGDKETFIAAAHAMKEPWHQCAKQFQWTGYNSKTEKKFVSKALAHYDPIQAQSGSNDQVDIIFMHLSYPKFYPNWLVDNHDLVYKDSDEHIRMYESVNKNVGYDFDLRVLEFFTEGICPNYYDSETGEPIDKTSKTTFKDDYMGPYLWYVKGEEENNINRCKDVFIPHLKWLRESSQFAEKDT</sequence>
<protein>
    <recommendedName>
        <fullName evidence="13">Alpha-1,2-mannosyltransferase</fullName>
    </recommendedName>
</protein>
<dbReference type="Pfam" id="PF11051">
    <property type="entry name" value="Mannosyl_trans3"/>
    <property type="match status" value="1"/>
</dbReference>
<accession>M3IT89</accession>
<dbReference type="HOGENOM" id="CLU_013298_2_0_1"/>
<dbReference type="PANTHER" id="PTHR31646:SF1">
    <property type="entry name" value="ALPHA-1,2-MANNOSYLTRANSFERASE MNN2"/>
    <property type="match status" value="1"/>
</dbReference>
<dbReference type="OMA" id="YQYKMLA"/>
<comment type="pathway">
    <text evidence="2">Protein modification; protein glycosylation.</text>
</comment>
<dbReference type="GO" id="GO:0000026">
    <property type="term" value="F:alpha-1,2-mannosyltransferase activity"/>
    <property type="evidence" value="ECO:0007669"/>
    <property type="project" value="TreeGrafter"/>
</dbReference>
<feature type="compositionally biased region" description="Basic and acidic residues" evidence="10">
    <location>
        <begin position="88"/>
        <end position="100"/>
    </location>
</feature>
<proteinExistence type="inferred from homology"/>
<comment type="caution">
    <text evidence="11">The sequence shown here is derived from an EMBL/GenBank/DDBJ whole genome shotgun (WGS) entry which is preliminary data.</text>
</comment>
<gene>
    <name evidence="11" type="ORF">G210_5366</name>
</gene>
<feature type="region of interest" description="Disordered" evidence="10">
    <location>
        <begin position="38"/>
        <end position="108"/>
    </location>
</feature>
<dbReference type="STRING" id="1245528.M3IT89"/>
<dbReference type="Gene3D" id="3.90.550.10">
    <property type="entry name" value="Spore Coat Polysaccharide Biosynthesis Protein SpsA, Chain A"/>
    <property type="match status" value="1"/>
</dbReference>
<dbReference type="GO" id="GO:0000139">
    <property type="term" value="C:Golgi membrane"/>
    <property type="evidence" value="ECO:0007669"/>
    <property type="project" value="UniProtKB-SubCell"/>
</dbReference>
<dbReference type="OrthoDB" id="430354at2759"/>
<keyword evidence="8" id="KW-0333">Golgi apparatus</keyword>
<evidence type="ECO:0000313" key="12">
    <source>
        <dbReference type="Proteomes" id="UP000011777"/>
    </source>
</evidence>